<evidence type="ECO:0000313" key="2">
    <source>
        <dbReference type="EMBL" id="JAS83718.1"/>
    </source>
</evidence>
<sequence length="398" mass="45371">AQLEMLEEEILPAALLAGAFGDDAELVKCNTQEDSRGEDQFASIIMYSSLKIKRKNKTDKLHLVVKFNQESRAFRESVSTDVQLQNEVFMYENFLPYLGIDEEIIPKFYYGVATGGKSPELDVLILQDLSKDGYQVKKAGLSLDNELVILALRQLGKFHAASFVAKQKHEERFFEKVELLREAQWVSKELKGVNASLKPTLEKVVGTLIAKNENVQTLQSFLEKMKTPYEYISELLEPTEPLSVVCHGDFQKNNILFKYDEDGVAVDAKFVDFGTARYASLVVDLAFFLFSNTTSTSRREHLDDFLTEYYEVLKSSSADIQIPQIELFEKEFHDKAVYGFIDCCIQIPTNLSEPTDWEELAVLSPELLHQFHTQRCGDVATSLLCDILRDLIHFKCRL</sequence>
<accession>A0A1B6I9X3</accession>
<proteinExistence type="predicted"/>
<protein>
    <recommendedName>
        <fullName evidence="1">CHK kinase-like domain-containing protein</fullName>
    </recommendedName>
</protein>
<name>A0A1B6I9X3_9HEMI</name>
<dbReference type="EMBL" id="GECU01023988">
    <property type="protein sequence ID" value="JAS83718.1"/>
    <property type="molecule type" value="Transcribed_RNA"/>
</dbReference>
<dbReference type="Gene3D" id="3.90.1200.10">
    <property type="match status" value="1"/>
</dbReference>
<dbReference type="PANTHER" id="PTHR11012:SF30">
    <property type="entry name" value="PROTEIN KINASE-LIKE DOMAIN-CONTAINING"/>
    <property type="match status" value="1"/>
</dbReference>
<dbReference type="PANTHER" id="PTHR11012">
    <property type="entry name" value="PROTEIN KINASE-LIKE DOMAIN-CONTAINING"/>
    <property type="match status" value="1"/>
</dbReference>
<dbReference type="AlphaFoldDB" id="A0A1B6I9X3"/>
<feature type="non-terminal residue" evidence="2">
    <location>
        <position position="1"/>
    </location>
</feature>
<reference evidence="2" key="1">
    <citation type="submission" date="2015-11" db="EMBL/GenBank/DDBJ databases">
        <title>De novo transcriptome assembly of four potential Pierce s Disease insect vectors from Arizona vineyards.</title>
        <authorList>
            <person name="Tassone E.E."/>
        </authorList>
    </citation>
    <scope>NUCLEOTIDE SEQUENCE</scope>
</reference>
<dbReference type="InterPro" id="IPR015897">
    <property type="entry name" value="CHK_kinase-like"/>
</dbReference>
<dbReference type="InterPro" id="IPR011009">
    <property type="entry name" value="Kinase-like_dom_sf"/>
</dbReference>
<dbReference type="SUPFAM" id="SSF56112">
    <property type="entry name" value="Protein kinase-like (PK-like)"/>
    <property type="match status" value="1"/>
</dbReference>
<dbReference type="InterPro" id="IPR004119">
    <property type="entry name" value="EcKL"/>
</dbReference>
<evidence type="ECO:0000259" key="1">
    <source>
        <dbReference type="SMART" id="SM00587"/>
    </source>
</evidence>
<organism evidence="2">
    <name type="scientific">Homalodisca liturata</name>
    <dbReference type="NCBI Taxonomy" id="320908"/>
    <lineage>
        <taxon>Eukaryota</taxon>
        <taxon>Metazoa</taxon>
        <taxon>Ecdysozoa</taxon>
        <taxon>Arthropoda</taxon>
        <taxon>Hexapoda</taxon>
        <taxon>Insecta</taxon>
        <taxon>Pterygota</taxon>
        <taxon>Neoptera</taxon>
        <taxon>Paraneoptera</taxon>
        <taxon>Hemiptera</taxon>
        <taxon>Auchenorrhyncha</taxon>
        <taxon>Membracoidea</taxon>
        <taxon>Cicadellidae</taxon>
        <taxon>Cicadellinae</taxon>
        <taxon>Proconiini</taxon>
        <taxon>Homalodisca</taxon>
    </lineage>
</organism>
<feature type="domain" description="CHK kinase-like" evidence="1">
    <location>
        <begin position="124"/>
        <end position="319"/>
    </location>
</feature>
<dbReference type="SMART" id="SM00587">
    <property type="entry name" value="CHK"/>
    <property type="match status" value="1"/>
</dbReference>
<dbReference type="Pfam" id="PF02958">
    <property type="entry name" value="EcKL"/>
    <property type="match status" value="1"/>
</dbReference>
<gene>
    <name evidence="2" type="ORF">g.22675</name>
</gene>